<keyword evidence="3" id="KW-0808">Transferase</keyword>
<dbReference type="RefSeq" id="WP_121920419.1">
    <property type="nucleotide sequence ID" value="NZ_CP034145.1"/>
</dbReference>
<evidence type="ECO:0000256" key="5">
    <source>
        <dbReference type="ARBA" id="ARBA00022777"/>
    </source>
</evidence>
<evidence type="ECO:0000313" key="11">
    <source>
        <dbReference type="Proteomes" id="UP000277326"/>
    </source>
</evidence>
<protein>
    <recommendedName>
        <fullName evidence="2">histidine kinase</fullName>
        <ecNumber evidence="2">2.7.13.3</ecNumber>
    </recommendedName>
</protein>
<dbReference type="EC" id="2.7.13.3" evidence="2"/>
<dbReference type="Gene3D" id="3.30.450.20">
    <property type="entry name" value="PAS domain"/>
    <property type="match status" value="1"/>
</dbReference>
<comment type="catalytic activity">
    <reaction evidence="1">
        <text>ATP + protein L-histidine = ADP + protein N-phospho-L-histidine.</text>
        <dbReference type="EC" id="2.7.13.3"/>
    </reaction>
</comment>
<keyword evidence="7" id="KW-0812">Transmembrane</keyword>
<dbReference type="Pfam" id="PF02518">
    <property type="entry name" value="HATPase_c"/>
    <property type="match status" value="1"/>
</dbReference>
<reference evidence="10" key="3">
    <citation type="submission" date="2018-10" db="EMBL/GenBank/DDBJ databases">
        <authorList>
            <person name="Whitman W."/>
            <person name="Huntemann M."/>
            <person name="Clum A."/>
            <person name="Pillay M."/>
            <person name="Palaniappan K."/>
            <person name="Varghese N."/>
            <person name="Mikhailova N."/>
            <person name="Stamatis D."/>
            <person name="Reddy T."/>
            <person name="Daum C."/>
            <person name="Shapiro N."/>
            <person name="Ivanova N."/>
            <person name="Kyrpides N."/>
            <person name="Woyke T."/>
        </authorList>
    </citation>
    <scope>NUCLEOTIDE SEQUENCE</scope>
    <source>
        <strain evidence="10">CGMCC 1.10124</strain>
    </source>
</reference>
<dbReference type="PROSITE" id="PS50109">
    <property type="entry name" value="HIS_KIN"/>
    <property type="match status" value="1"/>
</dbReference>
<dbReference type="GO" id="GO:0004673">
    <property type="term" value="F:protein histidine kinase activity"/>
    <property type="evidence" value="ECO:0007669"/>
    <property type="project" value="UniProtKB-EC"/>
</dbReference>
<evidence type="ECO:0000256" key="7">
    <source>
        <dbReference type="SAM" id="Phobius"/>
    </source>
</evidence>
<dbReference type="GO" id="GO:0005524">
    <property type="term" value="F:ATP binding"/>
    <property type="evidence" value="ECO:0007669"/>
    <property type="project" value="UniProtKB-KW"/>
</dbReference>
<dbReference type="CDD" id="cd00130">
    <property type="entry name" value="PAS"/>
    <property type="match status" value="1"/>
</dbReference>
<keyword evidence="12" id="KW-1185">Reference proteome</keyword>
<dbReference type="InterPro" id="IPR031621">
    <property type="entry name" value="HisKA_7TM"/>
</dbReference>
<dbReference type="InterPro" id="IPR050980">
    <property type="entry name" value="2C_sensor_his_kinase"/>
</dbReference>
<dbReference type="GeneID" id="38472216"/>
<name>A0A3M0DHN3_9EURY</name>
<dbReference type="InterPro" id="IPR003594">
    <property type="entry name" value="HATPase_dom"/>
</dbReference>
<dbReference type="PANTHER" id="PTHR44936">
    <property type="entry name" value="SENSOR PROTEIN CREC"/>
    <property type="match status" value="1"/>
</dbReference>
<dbReference type="KEGG" id="haer:DU502_12980"/>
<gene>
    <name evidence="10" type="ORF">ATH50_1779</name>
    <name evidence="9" type="ORF">DU502_12980</name>
</gene>
<dbReference type="InterPro" id="IPR036890">
    <property type="entry name" value="HATPase_C_sf"/>
</dbReference>
<dbReference type="InterPro" id="IPR035965">
    <property type="entry name" value="PAS-like_dom_sf"/>
</dbReference>
<dbReference type="SMART" id="SM00387">
    <property type="entry name" value="HATPase_c"/>
    <property type="match status" value="1"/>
</dbReference>
<feature type="transmembrane region" description="Helical" evidence="7">
    <location>
        <begin position="70"/>
        <end position="90"/>
    </location>
</feature>
<evidence type="ECO:0000256" key="3">
    <source>
        <dbReference type="ARBA" id="ARBA00022679"/>
    </source>
</evidence>
<keyword evidence="7" id="KW-1133">Transmembrane helix</keyword>
<evidence type="ECO:0000256" key="1">
    <source>
        <dbReference type="ARBA" id="ARBA00000085"/>
    </source>
</evidence>
<evidence type="ECO:0000313" key="12">
    <source>
        <dbReference type="Proteomes" id="UP000282007"/>
    </source>
</evidence>
<feature type="transmembrane region" description="Helical" evidence="7">
    <location>
        <begin position="6"/>
        <end position="25"/>
    </location>
</feature>
<dbReference type="Gene3D" id="3.30.565.10">
    <property type="entry name" value="Histidine kinase-like ATPase, C-terminal domain"/>
    <property type="match status" value="1"/>
</dbReference>
<dbReference type="SUPFAM" id="SSF55785">
    <property type="entry name" value="PYP-like sensor domain (PAS domain)"/>
    <property type="match status" value="1"/>
</dbReference>
<feature type="transmembrane region" description="Helical" evidence="7">
    <location>
        <begin position="37"/>
        <end position="58"/>
    </location>
</feature>
<evidence type="ECO:0000256" key="4">
    <source>
        <dbReference type="ARBA" id="ARBA00022741"/>
    </source>
</evidence>
<dbReference type="EMBL" id="REFS01000003">
    <property type="protein sequence ID" value="RMB18326.1"/>
    <property type="molecule type" value="Genomic_DNA"/>
</dbReference>
<feature type="transmembrane region" description="Helical" evidence="7">
    <location>
        <begin position="102"/>
        <end position="126"/>
    </location>
</feature>
<dbReference type="CDD" id="cd00075">
    <property type="entry name" value="HATPase"/>
    <property type="match status" value="1"/>
</dbReference>
<dbReference type="InterPro" id="IPR004358">
    <property type="entry name" value="Sig_transdc_His_kin-like_C"/>
</dbReference>
<accession>A0A3M0DHN3</accession>
<dbReference type="Pfam" id="PF16927">
    <property type="entry name" value="HisKA_7TM"/>
    <property type="match status" value="1"/>
</dbReference>
<keyword evidence="6" id="KW-0067">ATP-binding</keyword>
<sequence>MAWDPTLYTVVGVSAAVLFFLIVLAGWQYRSEPVSKAFLALISTIGGWILLYAIGLGFTTLDAQLVWQRAALAIGGLVPTLWFLFAVQYTNHETWLTRPVRAIMIIDPLVFGLLTLTNPSHGLIWTDTALVTYGSLHALEFTFGPMYLLHLGYAYVVTPIGFGLLALAAVRSTLYRTQAGLLVLGAVPPLVANGAFSLGIEPAFFPPLDYTPFAFMVTGPFFVLALFRFDLLERVPVAHKRIIADADDGFVVLDEDERVVTANPAAERILGGSVTGRPIRAPVPELADFDPDTFEGRTLTAVVEHTQRTYDLTCSELSDGHGRVVGYVLRFHDVTDRHLYQQRLKVVNRVLRHNLRNRMNVISGWADEVTESDDPEIAAAGERIAETAAGLTQLGEQARLLVETAEDSGHDVRSVAVDAHVTPLIERAREEHPDVRIESAISPGVTVTVPWAKHLTAAVGNLLDNAIKHNDAERPSVRITAEATDGAAPYVHIRVADNGPGIPETEREVLRKGTETPLEHGSGLGLWLVYWIATMSGGEVTFEANEPRGSVVTLALPSGD</sequence>
<reference evidence="10 11" key="1">
    <citation type="journal article" date="2015" name="Stand. Genomic Sci.">
        <title>Genomic Encyclopedia of Bacterial and Archaeal Type Strains, Phase III: the genomes of soil and plant-associated and newly described type strains.</title>
        <authorList>
            <person name="Whitman W.B."/>
            <person name="Woyke T."/>
            <person name="Klenk H.P."/>
            <person name="Zhou Y."/>
            <person name="Lilburn T.G."/>
            <person name="Beck B.J."/>
            <person name="De Vos P."/>
            <person name="Vandamme P."/>
            <person name="Eisen J.A."/>
            <person name="Garrity G."/>
            <person name="Hugenholtz P."/>
            <person name="Kyrpides N.C."/>
        </authorList>
    </citation>
    <scope>NUCLEOTIDE SEQUENCE [LARGE SCALE GENOMIC DNA]</scope>
    <source>
        <strain evidence="10 11">CGMCC 1.10124</strain>
    </source>
</reference>
<evidence type="ECO:0000313" key="9">
    <source>
        <dbReference type="EMBL" id="AZH26218.1"/>
    </source>
</evidence>
<dbReference type="EMBL" id="CP034145">
    <property type="protein sequence ID" value="AZH26218.1"/>
    <property type="molecule type" value="Genomic_DNA"/>
</dbReference>
<dbReference type="OrthoDB" id="327291at2157"/>
<evidence type="ECO:0000313" key="10">
    <source>
        <dbReference type="EMBL" id="RMB18326.1"/>
    </source>
</evidence>
<proteinExistence type="predicted"/>
<dbReference type="Proteomes" id="UP000277326">
    <property type="component" value="Unassembled WGS sequence"/>
</dbReference>
<dbReference type="Pfam" id="PF08448">
    <property type="entry name" value="PAS_4"/>
    <property type="match status" value="1"/>
</dbReference>
<dbReference type="SUPFAM" id="SSF55874">
    <property type="entry name" value="ATPase domain of HSP90 chaperone/DNA topoisomerase II/histidine kinase"/>
    <property type="match status" value="1"/>
</dbReference>
<feature type="transmembrane region" description="Helical" evidence="7">
    <location>
        <begin position="212"/>
        <end position="231"/>
    </location>
</feature>
<keyword evidence="5" id="KW-0418">Kinase</keyword>
<dbReference type="NCBIfam" id="TIGR00229">
    <property type="entry name" value="sensory_box"/>
    <property type="match status" value="1"/>
</dbReference>
<keyword evidence="7" id="KW-0472">Membrane</keyword>
<organism evidence="10 11">
    <name type="scientific">Haloplanus aerogenes</name>
    <dbReference type="NCBI Taxonomy" id="660522"/>
    <lineage>
        <taxon>Archaea</taxon>
        <taxon>Methanobacteriati</taxon>
        <taxon>Methanobacteriota</taxon>
        <taxon>Stenosarchaea group</taxon>
        <taxon>Halobacteria</taxon>
        <taxon>Halobacteriales</taxon>
        <taxon>Haloferacaceae</taxon>
        <taxon>Haloplanus</taxon>
    </lineage>
</organism>
<dbReference type="InterPro" id="IPR013656">
    <property type="entry name" value="PAS_4"/>
</dbReference>
<dbReference type="InterPro" id="IPR005467">
    <property type="entry name" value="His_kinase_dom"/>
</dbReference>
<dbReference type="AlphaFoldDB" id="A0A3M0DHN3"/>
<reference evidence="9 12" key="2">
    <citation type="submission" date="2018-07" db="EMBL/GenBank/DDBJ databases">
        <title>Genome sequences of Haloplanus aerogenes JCM 16430T.</title>
        <authorList>
            <person name="Kim Y.B."/>
            <person name="Roh S.W."/>
        </authorList>
    </citation>
    <scope>NUCLEOTIDE SEQUENCE [LARGE SCALE GENOMIC DNA]</scope>
    <source>
        <strain evidence="9 12">JCM 16430</strain>
    </source>
</reference>
<keyword evidence="4" id="KW-0547">Nucleotide-binding</keyword>
<evidence type="ECO:0000256" key="2">
    <source>
        <dbReference type="ARBA" id="ARBA00012438"/>
    </source>
</evidence>
<feature type="transmembrane region" description="Helical" evidence="7">
    <location>
        <begin position="179"/>
        <end position="200"/>
    </location>
</feature>
<evidence type="ECO:0000259" key="8">
    <source>
        <dbReference type="PROSITE" id="PS50109"/>
    </source>
</evidence>
<evidence type="ECO:0000256" key="6">
    <source>
        <dbReference type="ARBA" id="ARBA00022840"/>
    </source>
</evidence>
<feature type="domain" description="Histidine kinase" evidence="8">
    <location>
        <begin position="350"/>
        <end position="560"/>
    </location>
</feature>
<dbReference type="Proteomes" id="UP000282007">
    <property type="component" value="Chromosome"/>
</dbReference>
<dbReference type="InterPro" id="IPR000014">
    <property type="entry name" value="PAS"/>
</dbReference>
<dbReference type="PRINTS" id="PR00344">
    <property type="entry name" value="BCTRLSENSOR"/>
</dbReference>
<feature type="transmembrane region" description="Helical" evidence="7">
    <location>
        <begin position="146"/>
        <end position="167"/>
    </location>
</feature>
<dbReference type="PANTHER" id="PTHR44936:SF10">
    <property type="entry name" value="SENSOR PROTEIN RSTB"/>
    <property type="match status" value="1"/>
</dbReference>